<dbReference type="PANTHER" id="PTHR37946">
    <property type="entry name" value="SLL1969 PROTEIN"/>
    <property type="match status" value="1"/>
</dbReference>
<dbReference type="Pfam" id="PF07819">
    <property type="entry name" value="PGAP1"/>
    <property type="match status" value="1"/>
</dbReference>
<evidence type="ECO:0000259" key="1">
    <source>
        <dbReference type="Pfam" id="PF07819"/>
    </source>
</evidence>
<dbReference type="InterPro" id="IPR012908">
    <property type="entry name" value="PGAP1-ab_dom-like"/>
</dbReference>
<dbReference type="AlphaFoldDB" id="A0A3B1B2B7"/>
<dbReference type="PANTHER" id="PTHR37946:SF1">
    <property type="entry name" value="SLL1969 PROTEIN"/>
    <property type="match status" value="1"/>
</dbReference>
<dbReference type="GO" id="GO:0016788">
    <property type="term" value="F:hydrolase activity, acting on ester bonds"/>
    <property type="evidence" value="ECO:0007669"/>
    <property type="project" value="InterPro"/>
</dbReference>
<reference evidence="2" key="1">
    <citation type="submission" date="2018-06" db="EMBL/GenBank/DDBJ databases">
        <authorList>
            <person name="Zhirakovskaya E."/>
        </authorList>
    </citation>
    <scope>NUCLEOTIDE SEQUENCE</scope>
</reference>
<dbReference type="Gene3D" id="3.40.50.1820">
    <property type="entry name" value="alpha/beta hydrolase"/>
    <property type="match status" value="1"/>
</dbReference>
<accession>A0A3B1B2B7</accession>
<evidence type="ECO:0000313" key="2">
    <source>
        <dbReference type="EMBL" id="VAX06144.1"/>
    </source>
</evidence>
<feature type="domain" description="GPI inositol-deacylase PGAP1-like alpha/beta" evidence="1">
    <location>
        <begin position="136"/>
        <end position="226"/>
    </location>
</feature>
<dbReference type="InterPro" id="IPR029058">
    <property type="entry name" value="AB_hydrolase_fold"/>
</dbReference>
<organism evidence="2">
    <name type="scientific">hydrothermal vent metagenome</name>
    <dbReference type="NCBI Taxonomy" id="652676"/>
    <lineage>
        <taxon>unclassified sequences</taxon>
        <taxon>metagenomes</taxon>
        <taxon>ecological metagenomes</taxon>
    </lineage>
</organism>
<protein>
    <recommendedName>
        <fullName evidence="1">GPI inositol-deacylase PGAP1-like alpha/beta domain-containing protein</fullName>
    </recommendedName>
</protein>
<dbReference type="EMBL" id="UOFW01000156">
    <property type="protein sequence ID" value="VAX06144.1"/>
    <property type="molecule type" value="Genomic_DNA"/>
</dbReference>
<name>A0A3B1B2B7_9ZZZZ</name>
<gene>
    <name evidence="2" type="ORF">MNBD_ALPHA03-551</name>
</gene>
<dbReference type="SUPFAM" id="SSF53474">
    <property type="entry name" value="alpha/beta-Hydrolases"/>
    <property type="match status" value="1"/>
</dbReference>
<proteinExistence type="predicted"/>
<sequence length="283" mass="32074">MKWELPEEPHNLEIPTLGGKYLWADIYLLDDWRIQKNILSEHFRLLDDKDKRRAWGNYDHCLQKLETFKQELRLEFPNKHIFLILHGLGRHRSSMSKLTDNLRKKGLAAYSLNYPSTFQPVESHGNDLEHLLNGLDGVTEVSFIGHSLGGLVARTLLSRKNSWRNKITARHLITIGTPNNGAKIADMMSGLKLFHAIAGPSGQDVRPYRAQDLPAPDIPTLVIAGGRGTKTGFNPLLREDNDGIVTVNETKIDGMKDFKRVKDIHTTLMDHSETLQAILDFIV</sequence>